<dbReference type="InterPro" id="IPR000215">
    <property type="entry name" value="Serpin_fam"/>
</dbReference>
<dbReference type="EMBL" id="MT701002">
    <property type="protein sequence ID" value="QOP39355.1"/>
    <property type="molecule type" value="mRNA"/>
</dbReference>
<dbReference type="GO" id="GO:0004867">
    <property type="term" value="F:serine-type endopeptidase inhibitor activity"/>
    <property type="evidence" value="ECO:0007669"/>
    <property type="project" value="InterPro"/>
</dbReference>
<comment type="similarity">
    <text evidence="1 2">Belongs to the serpin family.</text>
</comment>
<dbReference type="Gene3D" id="2.30.39.10">
    <property type="entry name" value="Alpha-1-antitrypsin, domain 1"/>
    <property type="match status" value="1"/>
</dbReference>
<dbReference type="Gene3D" id="3.30.497.10">
    <property type="entry name" value="Antithrombin, subunit I, domain 2"/>
    <property type="match status" value="1"/>
</dbReference>
<dbReference type="PANTHER" id="PTHR11461:SF211">
    <property type="entry name" value="GH10112P-RELATED"/>
    <property type="match status" value="1"/>
</dbReference>
<proteinExistence type="evidence at transcript level"/>
<dbReference type="SMART" id="SM00093">
    <property type="entry name" value="SERPIN"/>
    <property type="match status" value="1"/>
</dbReference>
<evidence type="ECO:0000313" key="4">
    <source>
        <dbReference type="EMBL" id="QOP39355.1"/>
    </source>
</evidence>
<organism evidence="4">
    <name type="scientific">Myxobolus cerebralis</name>
    <dbReference type="NCBI Taxonomy" id="59783"/>
    <lineage>
        <taxon>Eukaryota</taxon>
        <taxon>Metazoa</taxon>
        <taxon>Cnidaria</taxon>
        <taxon>Myxozoa</taxon>
        <taxon>Myxosporea</taxon>
        <taxon>Bivalvulida</taxon>
        <taxon>Platysporina</taxon>
        <taxon>Myxobolidae</taxon>
        <taxon>Myxobolus</taxon>
    </lineage>
</organism>
<dbReference type="AlphaFoldDB" id="A0A7M3V7B3"/>
<protein>
    <submittedName>
        <fullName evidence="4">Serpin 4</fullName>
    </submittedName>
</protein>
<reference evidence="4" key="1">
    <citation type="journal article" date="2020" name="Microorganisms">
        <title>Genetic Diversity of Serine Protease Inhibitors in Myxozoan (Cnidaria, Myxozoa) Fish Parasites.</title>
        <authorList>
            <person name="Eszterbauer E."/>
            <person name="Sipos D."/>
            <person name="Kajan G.L."/>
            <person name="Szego D."/>
            <person name="Fiala I."/>
            <person name="Holzer A.S."/>
            <person name="Bartosova-Sojkova P."/>
        </authorList>
    </citation>
    <scope>NUCLEOTIDE SEQUENCE</scope>
    <source>
        <strain evidence="4">T78</strain>
    </source>
</reference>
<dbReference type="PANTHER" id="PTHR11461">
    <property type="entry name" value="SERINE PROTEASE INHIBITOR, SERPIN"/>
    <property type="match status" value="1"/>
</dbReference>
<dbReference type="GO" id="GO:0005615">
    <property type="term" value="C:extracellular space"/>
    <property type="evidence" value="ECO:0007669"/>
    <property type="project" value="InterPro"/>
</dbReference>
<dbReference type="InterPro" id="IPR042178">
    <property type="entry name" value="Serpin_sf_1"/>
</dbReference>
<evidence type="ECO:0000256" key="2">
    <source>
        <dbReference type="RuleBase" id="RU000411"/>
    </source>
</evidence>
<dbReference type="Pfam" id="PF00079">
    <property type="entry name" value="Serpin"/>
    <property type="match status" value="1"/>
</dbReference>
<accession>A0A7M3V7B3</accession>
<name>A0A7M3V7B3_9CNID</name>
<evidence type="ECO:0000256" key="1">
    <source>
        <dbReference type="ARBA" id="ARBA00009500"/>
    </source>
</evidence>
<dbReference type="InterPro" id="IPR042185">
    <property type="entry name" value="Serpin_sf_2"/>
</dbReference>
<feature type="domain" description="Serpin" evidence="3">
    <location>
        <begin position="12"/>
        <end position="315"/>
    </location>
</feature>
<sequence>MKLISSINNFGFEAMKTLVQSNMESNIFFSPPSAYFILSLLEMGAKGNTFEELKKKLGQDFSILLGNIENDCTLTLKRDFKQFFEQLQISTKCNSKVFHQFELIPNYEQKAVEIFKIKKEKVNFTEGLSAMHIMNKWVSCMTNGNIKELFSHPLPSETTFVLINTILFESKWGDRFDPSYTKLETFYICNKITCQVQMMNKKMYCGHFRDSDSFISLLVLPFKTKNMVSIFILPDEECNIKKIIENLKASDISAWYNKSRETNVDVSIPKLSLSNHLPLKECLESMKVKDLFTPYVSDLSNISDTQSSVTDIFSMC</sequence>
<evidence type="ECO:0000259" key="3">
    <source>
        <dbReference type="SMART" id="SM00093"/>
    </source>
</evidence>
<dbReference type="SUPFAM" id="SSF56574">
    <property type="entry name" value="Serpins"/>
    <property type="match status" value="1"/>
</dbReference>
<dbReference type="InterPro" id="IPR036186">
    <property type="entry name" value="Serpin_sf"/>
</dbReference>
<dbReference type="CDD" id="cd00172">
    <property type="entry name" value="serpin"/>
    <property type="match status" value="1"/>
</dbReference>
<dbReference type="InterPro" id="IPR023796">
    <property type="entry name" value="Serpin_dom"/>
</dbReference>